<dbReference type="EMBL" id="BRXZ01000972">
    <property type="protein sequence ID" value="GMH58857.1"/>
    <property type="molecule type" value="Genomic_DNA"/>
</dbReference>
<gene>
    <name evidence="2" type="ORF">TrRE_jg12726</name>
</gene>
<dbReference type="OrthoDB" id="17560at2759"/>
<keyword evidence="3" id="KW-1185">Reference proteome</keyword>
<dbReference type="AlphaFoldDB" id="A0A9W6ZQY1"/>
<dbReference type="SUPFAM" id="SSF53474">
    <property type="entry name" value="alpha/beta-Hydrolases"/>
    <property type="match status" value="1"/>
</dbReference>
<dbReference type="InterPro" id="IPR002925">
    <property type="entry name" value="Dienelactn_hydro"/>
</dbReference>
<protein>
    <recommendedName>
        <fullName evidence="1">Dienelactone hydrolase domain-containing protein</fullName>
    </recommendedName>
</protein>
<reference evidence="2" key="1">
    <citation type="submission" date="2022-07" db="EMBL/GenBank/DDBJ databases">
        <title>Genome analysis of Parmales, a sister group of diatoms, reveals the evolutionary specialization of diatoms from phago-mixotrophs to photoautotrophs.</title>
        <authorList>
            <person name="Ban H."/>
            <person name="Sato S."/>
            <person name="Yoshikawa S."/>
            <person name="Kazumasa Y."/>
            <person name="Nakamura Y."/>
            <person name="Ichinomiya M."/>
            <person name="Saitoh K."/>
            <person name="Sato N."/>
            <person name="Blanc-Mathieu R."/>
            <person name="Endo H."/>
            <person name="Kuwata A."/>
            <person name="Ogata H."/>
        </authorList>
    </citation>
    <scope>NUCLEOTIDE SEQUENCE</scope>
</reference>
<dbReference type="Proteomes" id="UP001165082">
    <property type="component" value="Unassembled WGS sequence"/>
</dbReference>
<name>A0A9W6ZQY1_9STRA</name>
<evidence type="ECO:0000313" key="3">
    <source>
        <dbReference type="Proteomes" id="UP001165082"/>
    </source>
</evidence>
<dbReference type="InterPro" id="IPR029058">
    <property type="entry name" value="AB_hydrolase_fold"/>
</dbReference>
<dbReference type="Pfam" id="PF01738">
    <property type="entry name" value="DLH"/>
    <property type="match status" value="1"/>
</dbReference>
<evidence type="ECO:0000313" key="2">
    <source>
        <dbReference type="EMBL" id="GMH58857.1"/>
    </source>
</evidence>
<dbReference type="GO" id="GO:0016787">
    <property type="term" value="F:hydrolase activity"/>
    <property type="evidence" value="ECO:0007669"/>
    <property type="project" value="InterPro"/>
</dbReference>
<accession>A0A9W6ZQY1</accession>
<dbReference type="Gene3D" id="3.40.50.1820">
    <property type="entry name" value="alpha/beta hydrolase"/>
    <property type="match status" value="1"/>
</dbReference>
<comment type="caution">
    <text evidence="2">The sequence shown here is derived from an EMBL/GenBank/DDBJ whole genome shotgun (WGS) entry which is preliminary data.</text>
</comment>
<dbReference type="PANTHER" id="PTHR17630">
    <property type="entry name" value="DIENELACTONE HYDROLASE"/>
    <property type="match status" value="1"/>
</dbReference>
<feature type="domain" description="Dienelactone hydrolase" evidence="1">
    <location>
        <begin position="39"/>
        <end position="245"/>
    </location>
</feature>
<proteinExistence type="predicted"/>
<evidence type="ECO:0000259" key="1">
    <source>
        <dbReference type="Pfam" id="PF01738"/>
    </source>
</evidence>
<organism evidence="2 3">
    <name type="scientific">Triparma retinervis</name>
    <dbReference type="NCBI Taxonomy" id="2557542"/>
    <lineage>
        <taxon>Eukaryota</taxon>
        <taxon>Sar</taxon>
        <taxon>Stramenopiles</taxon>
        <taxon>Ochrophyta</taxon>
        <taxon>Bolidophyceae</taxon>
        <taxon>Parmales</taxon>
        <taxon>Triparmaceae</taxon>
        <taxon>Triparma</taxon>
    </lineage>
</organism>
<dbReference type="PANTHER" id="PTHR17630:SF44">
    <property type="entry name" value="PROTEIN AIM2"/>
    <property type="match status" value="1"/>
</dbReference>
<sequence>MSCCPPGSLPYATPPVDYTPKGQILHLANELPLYTSGNPAAASATVIVLPEVFGWSGRLKGICDALGEQFYCVMPDCHRGDTANGKPDIPSWVAETPWEGKVKVDFDAIFAHIKEVSPSTKKVGAVGFCWGAWAGCKASSEGMELACIVGAHPSIKLEEFAFKKSIAEMCSKVTCPVLLLSASNDPENVHSGGEYAKIFEEKGGKAESFMSMQHGWLSRGDVADTEVKAEVERGMESTIGWFKEHL</sequence>